<evidence type="ECO:0000313" key="2">
    <source>
        <dbReference type="EMBL" id="RKP12220.1"/>
    </source>
</evidence>
<organism evidence="2 3">
    <name type="scientific">Piptocephalis cylindrospora</name>
    <dbReference type="NCBI Taxonomy" id="1907219"/>
    <lineage>
        <taxon>Eukaryota</taxon>
        <taxon>Fungi</taxon>
        <taxon>Fungi incertae sedis</taxon>
        <taxon>Zoopagomycota</taxon>
        <taxon>Zoopagomycotina</taxon>
        <taxon>Zoopagomycetes</taxon>
        <taxon>Zoopagales</taxon>
        <taxon>Piptocephalidaceae</taxon>
        <taxon>Piptocephalis</taxon>
    </lineage>
</organism>
<evidence type="ECO:0000313" key="3">
    <source>
        <dbReference type="Proteomes" id="UP000267251"/>
    </source>
</evidence>
<name>A0A4P9Y322_9FUNG</name>
<keyword evidence="3" id="KW-1185">Reference proteome</keyword>
<protein>
    <submittedName>
        <fullName evidence="2">Uncharacterized protein</fullName>
    </submittedName>
</protein>
<evidence type="ECO:0000256" key="1">
    <source>
        <dbReference type="SAM" id="MobiDB-lite"/>
    </source>
</evidence>
<dbReference type="AlphaFoldDB" id="A0A4P9Y322"/>
<dbReference type="Proteomes" id="UP000267251">
    <property type="component" value="Unassembled WGS sequence"/>
</dbReference>
<dbReference type="EMBL" id="KZ988426">
    <property type="protein sequence ID" value="RKP12220.1"/>
    <property type="molecule type" value="Genomic_DNA"/>
</dbReference>
<feature type="compositionally biased region" description="Basic and acidic residues" evidence="1">
    <location>
        <begin position="94"/>
        <end position="105"/>
    </location>
</feature>
<dbReference type="OrthoDB" id="2289849at2759"/>
<sequence length="105" mass="11729">MLPQAKLDAVDKAVRKMKRYGTDISPEILSVQYVTRPFRDDVSRCRAIFTWMTESIVWESGNYGDKLSDKITPGYISQLRGIQEESEGGEGGEGVERGGKEKGVE</sequence>
<accession>A0A4P9Y322</accession>
<reference evidence="3" key="1">
    <citation type="journal article" date="2018" name="Nat. Microbiol.">
        <title>Leveraging single-cell genomics to expand the fungal tree of life.</title>
        <authorList>
            <person name="Ahrendt S.R."/>
            <person name="Quandt C.A."/>
            <person name="Ciobanu D."/>
            <person name="Clum A."/>
            <person name="Salamov A."/>
            <person name="Andreopoulos B."/>
            <person name="Cheng J.F."/>
            <person name="Woyke T."/>
            <person name="Pelin A."/>
            <person name="Henrissat B."/>
            <person name="Reynolds N.K."/>
            <person name="Benny G.L."/>
            <person name="Smith M.E."/>
            <person name="James T.Y."/>
            <person name="Grigoriev I.V."/>
        </authorList>
    </citation>
    <scope>NUCLEOTIDE SEQUENCE [LARGE SCALE GENOMIC DNA]</scope>
</reference>
<gene>
    <name evidence="2" type="ORF">BJ684DRAFT_21228</name>
</gene>
<feature type="region of interest" description="Disordered" evidence="1">
    <location>
        <begin position="78"/>
        <end position="105"/>
    </location>
</feature>
<proteinExistence type="predicted"/>